<dbReference type="GO" id="GO:0016020">
    <property type="term" value="C:membrane"/>
    <property type="evidence" value="ECO:0007669"/>
    <property type="project" value="UniProtKB-SubCell"/>
</dbReference>
<evidence type="ECO:0000256" key="3">
    <source>
        <dbReference type="ARBA" id="ARBA00022692"/>
    </source>
</evidence>
<feature type="transmembrane region" description="Helical" evidence="7">
    <location>
        <begin position="59"/>
        <end position="79"/>
    </location>
</feature>
<evidence type="ECO:0000256" key="7">
    <source>
        <dbReference type="SAM" id="Phobius"/>
    </source>
</evidence>
<feature type="region of interest" description="Disordered" evidence="6">
    <location>
        <begin position="209"/>
        <end position="270"/>
    </location>
</feature>
<feature type="transmembrane region" description="Helical" evidence="7">
    <location>
        <begin position="179"/>
        <end position="199"/>
    </location>
</feature>
<accession>A0AAD6I6E8</accession>
<feature type="transmembrane region" description="Helical" evidence="7">
    <location>
        <begin position="91"/>
        <end position="110"/>
    </location>
</feature>
<feature type="transmembrane region" description="Helical" evidence="7">
    <location>
        <begin position="287"/>
        <end position="305"/>
    </location>
</feature>
<feature type="transmembrane region" description="Helical" evidence="7">
    <location>
        <begin position="116"/>
        <end position="138"/>
    </location>
</feature>
<name>A0AAD6I6E8_PENCN</name>
<feature type="compositionally biased region" description="Polar residues" evidence="6">
    <location>
        <begin position="242"/>
        <end position="263"/>
    </location>
</feature>
<evidence type="ECO:0000256" key="6">
    <source>
        <dbReference type="SAM" id="MobiDB-lite"/>
    </source>
</evidence>
<dbReference type="PANTHER" id="PTHR23506:SF35">
    <property type="entry name" value="MAJOR FACILITATOR SUPERFAMILY (MFS) PROFILE DOMAIN-CONTAINING PROTEIN-RELATED"/>
    <property type="match status" value="1"/>
</dbReference>
<evidence type="ECO:0000256" key="5">
    <source>
        <dbReference type="ARBA" id="ARBA00023136"/>
    </source>
</evidence>
<dbReference type="CDD" id="cd17325">
    <property type="entry name" value="MFS_MdtG_SLC18_like"/>
    <property type="match status" value="1"/>
</dbReference>
<feature type="transmembrane region" description="Helical" evidence="7">
    <location>
        <begin position="317"/>
        <end position="341"/>
    </location>
</feature>
<dbReference type="PANTHER" id="PTHR23506">
    <property type="entry name" value="GH10249P"/>
    <property type="match status" value="1"/>
</dbReference>
<dbReference type="PROSITE" id="PS50850">
    <property type="entry name" value="MFS"/>
    <property type="match status" value="1"/>
</dbReference>
<dbReference type="EMBL" id="JAQJZL010000010">
    <property type="protein sequence ID" value="KAJ6034278.1"/>
    <property type="molecule type" value="Genomic_DNA"/>
</dbReference>
<evidence type="ECO:0000256" key="1">
    <source>
        <dbReference type="ARBA" id="ARBA00004141"/>
    </source>
</evidence>
<organism evidence="9 10">
    <name type="scientific">Penicillium canescens</name>
    <dbReference type="NCBI Taxonomy" id="5083"/>
    <lineage>
        <taxon>Eukaryota</taxon>
        <taxon>Fungi</taxon>
        <taxon>Dikarya</taxon>
        <taxon>Ascomycota</taxon>
        <taxon>Pezizomycotina</taxon>
        <taxon>Eurotiomycetes</taxon>
        <taxon>Eurotiomycetidae</taxon>
        <taxon>Eurotiales</taxon>
        <taxon>Aspergillaceae</taxon>
        <taxon>Penicillium</taxon>
    </lineage>
</organism>
<feature type="transmembrane region" description="Helical" evidence="7">
    <location>
        <begin position="466"/>
        <end position="486"/>
    </location>
</feature>
<feature type="transmembrane region" description="Helical" evidence="7">
    <location>
        <begin position="150"/>
        <end position="173"/>
    </location>
</feature>
<gene>
    <name evidence="9" type="ORF">N7460_008453</name>
</gene>
<dbReference type="Pfam" id="PF07690">
    <property type="entry name" value="MFS_1"/>
    <property type="match status" value="1"/>
</dbReference>
<protein>
    <recommendedName>
        <fullName evidence="8">Major facilitator superfamily (MFS) profile domain-containing protein</fullName>
    </recommendedName>
</protein>
<dbReference type="InterPro" id="IPR050930">
    <property type="entry name" value="MFS_Vesicular_Transporter"/>
</dbReference>
<evidence type="ECO:0000313" key="9">
    <source>
        <dbReference type="EMBL" id="KAJ6034278.1"/>
    </source>
</evidence>
<feature type="transmembrane region" description="Helical" evidence="7">
    <location>
        <begin position="353"/>
        <end position="370"/>
    </location>
</feature>
<sequence>MSANGKPPLGYRWRSSSGFILSCMALALFSGNFLYSYIVPILPDMLETRLRVPKSQTQATTSLVLSAHALACLIAGPLTGYLADRAPSRRFSLLVSLGVEMIGTVIIMAARTVPVLVLGRIIEGLGGNCVWLVGLATVAETVGPNHTGAVMTTISSFYASGLILGPVISGLLLPTVGYYATWSVALLVLGFDMMMRLVMVEKKHEEQTNLAEGPCNNNDHVEGEAENARASSESTSDETSSLIRSSQNDRSNYGSQPNSNPVSQEPDMAVDPAGHQSVYKAMLTNPCALASLAGRSAMAMIMVSFDTTLPLHSKDEFGWNSARVSLMFLLLQLPAIFLAPFSGMLKDKFGTKFPTATGFFAISIFIWLMGTPGKDGLPFAGVGARGQAIFMTAIVGVGTARTLISGCGTIELTNVMKQLEAEHPGRFGPGGGLSTAYSLNNIAWTSGMLIGPIVSGFLVRRVGYYWMNSSLAIMCIVTGLGALVYLHKK</sequence>
<evidence type="ECO:0000313" key="10">
    <source>
        <dbReference type="Proteomes" id="UP001219568"/>
    </source>
</evidence>
<reference evidence="9" key="2">
    <citation type="submission" date="2023-01" db="EMBL/GenBank/DDBJ databases">
        <authorList>
            <person name="Petersen C."/>
        </authorList>
    </citation>
    <scope>NUCLEOTIDE SEQUENCE</scope>
    <source>
        <strain evidence="9">IBT 15450</strain>
    </source>
</reference>
<dbReference type="GO" id="GO:0022857">
    <property type="term" value="F:transmembrane transporter activity"/>
    <property type="evidence" value="ECO:0007669"/>
    <property type="project" value="InterPro"/>
</dbReference>
<dbReference type="AlphaFoldDB" id="A0AAD6I6E8"/>
<evidence type="ECO:0000259" key="8">
    <source>
        <dbReference type="PROSITE" id="PS50850"/>
    </source>
</evidence>
<dbReference type="InterPro" id="IPR011701">
    <property type="entry name" value="MFS"/>
</dbReference>
<keyword evidence="4 7" id="KW-1133">Transmembrane helix</keyword>
<dbReference type="InterPro" id="IPR036259">
    <property type="entry name" value="MFS_trans_sf"/>
</dbReference>
<reference evidence="9" key="1">
    <citation type="journal article" date="2023" name="IMA Fungus">
        <title>Comparative genomic study of the Penicillium genus elucidates a diverse pangenome and 15 lateral gene transfer events.</title>
        <authorList>
            <person name="Petersen C."/>
            <person name="Sorensen T."/>
            <person name="Nielsen M.R."/>
            <person name="Sondergaard T.E."/>
            <person name="Sorensen J.L."/>
            <person name="Fitzpatrick D.A."/>
            <person name="Frisvad J.C."/>
            <person name="Nielsen K.L."/>
        </authorList>
    </citation>
    <scope>NUCLEOTIDE SEQUENCE</scope>
    <source>
        <strain evidence="9">IBT 15450</strain>
    </source>
</reference>
<comment type="caution">
    <text evidence="9">The sequence shown here is derived from an EMBL/GenBank/DDBJ whole genome shotgun (WGS) entry which is preliminary data.</text>
</comment>
<keyword evidence="5 7" id="KW-0472">Membrane</keyword>
<comment type="subcellular location">
    <subcellularLocation>
        <location evidence="1">Membrane</location>
        <topology evidence="1">Multi-pass membrane protein</topology>
    </subcellularLocation>
</comment>
<dbReference type="Proteomes" id="UP001219568">
    <property type="component" value="Unassembled WGS sequence"/>
</dbReference>
<keyword evidence="10" id="KW-1185">Reference proteome</keyword>
<keyword evidence="2" id="KW-0813">Transport</keyword>
<feature type="domain" description="Major facilitator superfamily (MFS) profile" evidence="8">
    <location>
        <begin position="24"/>
        <end position="489"/>
    </location>
</feature>
<dbReference type="Gene3D" id="1.20.1250.20">
    <property type="entry name" value="MFS general substrate transporter like domains"/>
    <property type="match status" value="2"/>
</dbReference>
<evidence type="ECO:0000256" key="2">
    <source>
        <dbReference type="ARBA" id="ARBA00022448"/>
    </source>
</evidence>
<feature type="transmembrane region" description="Helical" evidence="7">
    <location>
        <begin position="20"/>
        <end position="39"/>
    </location>
</feature>
<dbReference type="InterPro" id="IPR020846">
    <property type="entry name" value="MFS_dom"/>
</dbReference>
<feature type="compositionally biased region" description="Low complexity" evidence="6">
    <location>
        <begin position="231"/>
        <end position="241"/>
    </location>
</feature>
<feature type="transmembrane region" description="Helical" evidence="7">
    <location>
        <begin position="442"/>
        <end position="459"/>
    </location>
</feature>
<proteinExistence type="predicted"/>
<keyword evidence="3 7" id="KW-0812">Transmembrane</keyword>
<evidence type="ECO:0000256" key="4">
    <source>
        <dbReference type="ARBA" id="ARBA00022989"/>
    </source>
</evidence>
<dbReference type="SUPFAM" id="SSF103473">
    <property type="entry name" value="MFS general substrate transporter"/>
    <property type="match status" value="1"/>
</dbReference>